<sequence length="399" mass="43335">MKIYNKFYRQYFLTKMYCYNALYKTLLLAVISVLAACGGGKNNATTTSSQSSSEAPMDMSGGQAYEEADGIVGGQLYSKFWASETGFTLGNSNLDNQGQLDAVTGKSDFFRCKQCHGWDRLGRDGGYSNRAPSTSRPNVADINLALVSEVATPRAIFDSIKGSANSRSVDVDLSNYDPNNNAATGDQMPAYGEILTDEQIWDIVKYLKEEALDTTAIYDIVLENGQYPNRPRSFQNLGVNGSPTSGDAIYTNNCAMCHGVDGTKILVDGESYTVGRHMRYKPYEDQHKVKFGHLGSTMGPILKDSDIDDIQDLFAAMNDVTKYPDEQPAPEPVVDGKTLFTLHCSDCHSGNGVGASTFGDVSNQSAARITSEIGSVPLMQSLSSLTSEEINLIADFLSN</sequence>
<evidence type="ECO:0000256" key="1">
    <source>
        <dbReference type="ARBA" id="ARBA00022617"/>
    </source>
</evidence>
<dbReference type="KEGG" id="marq:MARGE09_P3982"/>
<keyword evidence="6" id="KW-0732">Signal</keyword>
<evidence type="ECO:0000256" key="5">
    <source>
        <dbReference type="SAM" id="MobiDB-lite"/>
    </source>
</evidence>
<dbReference type="InterPro" id="IPR036909">
    <property type="entry name" value="Cyt_c-like_dom_sf"/>
</dbReference>
<dbReference type="AlphaFoldDB" id="A0AAN2BM72"/>
<organism evidence="8 9">
    <name type="scientific">Marinagarivorans cellulosilyticus</name>
    <dbReference type="NCBI Taxonomy" id="2721545"/>
    <lineage>
        <taxon>Bacteria</taxon>
        <taxon>Pseudomonadati</taxon>
        <taxon>Pseudomonadota</taxon>
        <taxon>Gammaproteobacteria</taxon>
        <taxon>Cellvibrionales</taxon>
        <taxon>Cellvibrionaceae</taxon>
        <taxon>Marinagarivorans</taxon>
    </lineage>
</organism>
<name>A0AAN2BM72_9GAMM</name>
<keyword evidence="9" id="KW-1185">Reference proteome</keyword>
<evidence type="ECO:0000259" key="7">
    <source>
        <dbReference type="PROSITE" id="PS51007"/>
    </source>
</evidence>
<evidence type="ECO:0000313" key="9">
    <source>
        <dbReference type="Proteomes" id="UP001320119"/>
    </source>
</evidence>
<dbReference type="InterPro" id="IPR009056">
    <property type="entry name" value="Cyt_c-like_dom"/>
</dbReference>
<accession>A0AAN2BM72</accession>
<dbReference type="InterPro" id="IPR050597">
    <property type="entry name" value="Cytochrome_c_Oxidase_Subunit"/>
</dbReference>
<dbReference type="EMBL" id="AP023086">
    <property type="protein sequence ID" value="BCD99780.1"/>
    <property type="molecule type" value="Genomic_DNA"/>
</dbReference>
<evidence type="ECO:0000256" key="3">
    <source>
        <dbReference type="ARBA" id="ARBA00023004"/>
    </source>
</evidence>
<feature type="region of interest" description="Disordered" evidence="5">
    <location>
        <begin position="42"/>
        <end position="61"/>
    </location>
</feature>
<dbReference type="PANTHER" id="PTHR33751">
    <property type="entry name" value="CBB3-TYPE CYTOCHROME C OXIDASE SUBUNIT FIXP"/>
    <property type="match status" value="1"/>
</dbReference>
<protein>
    <recommendedName>
        <fullName evidence="7">Cytochrome c domain-containing protein</fullName>
    </recommendedName>
</protein>
<dbReference type="PANTHER" id="PTHR33751:SF1">
    <property type="entry name" value="CBB3-TYPE CYTOCHROME C OXIDASE SUBUNIT FIXP"/>
    <property type="match status" value="1"/>
</dbReference>
<feature type="domain" description="Cytochrome c" evidence="7">
    <location>
        <begin position="241"/>
        <end position="399"/>
    </location>
</feature>
<feature type="signal peptide" evidence="6">
    <location>
        <begin position="1"/>
        <end position="35"/>
    </location>
</feature>
<dbReference type="GO" id="GO:0020037">
    <property type="term" value="F:heme binding"/>
    <property type="evidence" value="ECO:0007669"/>
    <property type="project" value="InterPro"/>
</dbReference>
<reference evidence="8 9" key="1">
    <citation type="journal article" date="2022" name="IScience">
        <title>An ultrasensitive nanofiber-based assay for enzymatic hydrolysis and deep-sea microbial degradation of cellulose.</title>
        <authorList>
            <person name="Tsudome M."/>
            <person name="Tachioka M."/>
            <person name="Miyazaki M."/>
            <person name="Uchimura K."/>
            <person name="Tsuda M."/>
            <person name="Takaki Y."/>
            <person name="Deguchi S."/>
        </authorList>
    </citation>
    <scope>NUCLEOTIDE SEQUENCE [LARGE SCALE GENOMIC DNA]</scope>
    <source>
        <strain evidence="8 9">GE09</strain>
    </source>
</reference>
<dbReference type="PROSITE" id="PS51007">
    <property type="entry name" value="CYTC"/>
    <property type="match status" value="2"/>
</dbReference>
<dbReference type="Proteomes" id="UP001320119">
    <property type="component" value="Chromosome"/>
</dbReference>
<dbReference type="Pfam" id="PF00034">
    <property type="entry name" value="Cytochrom_C"/>
    <property type="match status" value="2"/>
</dbReference>
<dbReference type="SUPFAM" id="SSF46626">
    <property type="entry name" value="Cytochrome c"/>
    <property type="match status" value="3"/>
</dbReference>
<evidence type="ECO:0000256" key="2">
    <source>
        <dbReference type="ARBA" id="ARBA00022723"/>
    </source>
</evidence>
<evidence type="ECO:0000256" key="4">
    <source>
        <dbReference type="PROSITE-ProRule" id="PRU00433"/>
    </source>
</evidence>
<keyword evidence="3 4" id="KW-0408">Iron</keyword>
<feature type="chain" id="PRO_5043016459" description="Cytochrome c domain-containing protein" evidence="6">
    <location>
        <begin position="36"/>
        <end position="399"/>
    </location>
</feature>
<evidence type="ECO:0000256" key="6">
    <source>
        <dbReference type="SAM" id="SignalP"/>
    </source>
</evidence>
<proteinExistence type="predicted"/>
<dbReference type="GO" id="GO:0009055">
    <property type="term" value="F:electron transfer activity"/>
    <property type="evidence" value="ECO:0007669"/>
    <property type="project" value="InterPro"/>
</dbReference>
<dbReference type="Gene3D" id="1.10.760.10">
    <property type="entry name" value="Cytochrome c-like domain"/>
    <property type="match status" value="3"/>
</dbReference>
<keyword evidence="1 4" id="KW-0349">Heme</keyword>
<feature type="domain" description="Cytochrome c" evidence="7">
    <location>
        <begin position="100"/>
        <end position="211"/>
    </location>
</feature>
<keyword evidence="2 4" id="KW-0479">Metal-binding</keyword>
<evidence type="ECO:0000313" key="8">
    <source>
        <dbReference type="EMBL" id="BCD99780.1"/>
    </source>
</evidence>
<gene>
    <name evidence="8" type="ORF">MARGE09_P3982</name>
</gene>
<dbReference type="RefSeq" id="WP_236985072.1">
    <property type="nucleotide sequence ID" value="NZ_AP023086.1"/>
</dbReference>
<dbReference type="GO" id="GO:0046872">
    <property type="term" value="F:metal ion binding"/>
    <property type="evidence" value="ECO:0007669"/>
    <property type="project" value="UniProtKB-KW"/>
</dbReference>